<comment type="caution">
    <text evidence="1">The sequence shown here is derived from an EMBL/GenBank/DDBJ whole genome shotgun (WGS) entry which is preliminary data.</text>
</comment>
<reference evidence="2" key="1">
    <citation type="journal article" date="2022" name="Mol. Ecol. Resour.">
        <title>The genomes of chicory, endive, great burdock and yacon provide insights into Asteraceae palaeo-polyploidization history and plant inulin production.</title>
        <authorList>
            <person name="Fan W."/>
            <person name="Wang S."/>
            <person name="Wang H."/>
            <person name="Wang A."/>
            <person name="Jiang F."/>
            <person name="Liu H."/>
            <person name="Zhao H."/>
            <person name="Xu D."/>
            <person name="Zhang Y."/>
        </authorList>
    </citation>
    <scope>NUCLEOTIDE SEQUENCE [LARGE SCALE GENOMIC DNA]</scope>
    <source>
        <strain evidence="2">cv. Niubang</strain>
    </source>
</reference>
<gene>
    <name evidence="1" type="ORF">L6452_03459</name>
</gene>
<name>A0ACB9FM76_ARCLA</name>
<proteinExistence type="predicted"/>
<organism evidence="1 2">
    <name type="scientific">Arctium lappa</name>
    <name type="common">Greater burdock</name>
    <name type="synonym">Lappa major</name>
    <dbReference type="NCBI Taxonomy" id="4217"/>
    <lineage>
        <taxon>Eukaryota</taxon>
        <taxon>Viridiplantae</taxon>
        <taxon>Streptophyta</taxon>
        <taxon>Embryophyta</taxon>
        <taxon>Tracheophyta</taxon>
        <taxon>Spermatophyta</taxon>
        <taxon>Magnoliopsida</taxon>
        <taxon>eudicotyledons</taxon>
        <taxon>Gunneridae</taxon>
        <taxon>Pentapetalae</taxon>
        <taxon>asterids</taxon>
        <taxon>campanulids</taxon>
        <taxon>Asterales</taxon>
        <taxon>Asteraceae</taxon>
        <taxon>Carduoideae</taxon>
        <taxon>Cardueae</taxon>
        <taxon>Arctiinae</taxon>
        <taxon>Arctium</taxon>
    </lineage>
</organism>
<keyword evidence="2" id="KW-1185">Reference proteome</keyword>
<protein>
    <submittedName>
        <fullName evidence="1">Uncharacterized protein</fullName>
    </submittedName>
</protein>
<dbReference type="EMBL" id="CM042047">
    <property type="protein sequence ID" value="KAI3772277.1"/>
    <property type="molecule type" value="Genomic_DNA"/>
</dbReference>
<reference evidence="1 2" key="2">
    <citation type="journal article" date="2022" name="Mol. Ecol. Resour.">
        <title>The genomes of chicory, endive, great burdock and yacon provide insights into Asteraceae paleo-polyploidization history and plant inulin production.</title>
        <authorList>
            <person name="Fan W."/>
            <person name="Wang S."/>
            <person name="Wang H."/>
            <person name="Wang A."/>
            <person name="Jiang F."/>
            <person name="Liu H."/>
            <person name="Zhao H."/>
            <person name="Xu D."/>
            <person name="Zhang Y."/>
        </authorList>
    </citation>
    <scope>NUCLEOTIDE SEQUENCE [LARGE SCALE GENOMIC DNA]</scope>
    <source>
        <strain evidence="2">cv. Niubang</strain>
    </source>
</reference>
<evidence type="ECO:0000313" key="2">
    <source>
        <dbReference type="Proteomes" id="UP001055879"/>
    </source>
</evidence>
<dbReference type="Proteomes" id="UP001055879">
    <property type="component" value="Linkage Group LG01"/>
</dbReference>
<evidence type="ECO:0000313" key="1">
    <source>
        <dbReference type="EMBL" id="KAI3772277.1"/>
    </source>
</evidence>
<sequence length="133" mass="13906">MVVFALSMVVLLAIAGYSSADYCVCNSGSSDAVLQNGACFNPNTAQQHHLASGATSACYAGNPRFLTLYTVANGVLGLVVGVITRLVVDMAFLVQANTTDEFPEGLIGEVRVSHLELSSAIVPELEPDPESSQ</sequence>
<accession>A0ACB9FM76</accession>